<dbReference type="PANTHER" id="PTHR45656:SF4">
    <property type="entry name" value="PROTEIN CBR-CLEC-78"/>
    <property type="match status" value="1"/>
</dbReference>
<keyword evidence="7 9" id="KW-1015">Disulfide bond</keyword>
<evidence type="ECO:0000256" key="3">
    <source>
        <dbReference type="ARBA" id="ARBA00022729"/>
    </source>
</evidence>
<evidence type="ECO:0000259" key="10">
    <source>
        <dbReference type="PROSITE" id="PS50923"/>
    </source>
</evidence>
<dbReference type="InterPro" id="IPR035976">
    <property type="entry name" value="Sushi/SCR/CCP_sf"/>
</dbReference>
<feature type="domain" description="Sushi" evidence="10">
    <location>
        <begin position="22"/>
        <end position="82"/>
    </location>
</feature>
<feature type="disulfide bond" evidence="9">
    <location>
        <begin position="114"/>
        <end position="141"/>
    </location>
</feature>
<accession>A0A7L4NRW1</accession>
<name>A0A7L4NRW1_9AVES</name>
<dbReference type="EMBL" id="VYZU01370290">
    <property type="protein sequence ID" value="NXY92301.1"/>
    <property type="molecule type" value="Genomic_DNA"/>
</dbReference>
<sequence>TVGVCGTSSSPVMTFFPLLAVLQCPSPPKIRNGQHESKDVKTFFPGTSVKYYCDQGYILTGKTTVSCLVSGTWSIPYPRCDVLPCPPPPIIANATYSGEIGANFTSGMSVNYSCQPGFTLLGEPSVQCTASGNWSLPYPRCEGGA</sequence>
<evidence type="ECO:0000256" key="2">
    <source>
        <dbReference type="ARBA" id="ARBA00022659"/>
    </source>
</evidence>
<dbReference type="CDD" id="cd00033">
    <property type="entry name" value="CCP"/>
    <property type="match status" value="2"/>
</dbReference>
<gene>
    <name evidence="11" type="primary">C4bpa_2</name>
    <name evidence="11" type="ORF">CEYCYA_R12059</name>
</gene>
<proteinExistence type="predicted"/>
<evidence type="ECO:0000256" key="4">
    <source>
        <dbReference type="ARBA" id="ARBA00022737"/>
    </source>
</evidence>
<evidence type="ECO:0000256" key="7">
    <source>
        <dbReference type="ARBA" id="ARBA00023157"/>
    </source>
</evidence>
<protein>
    <submittedName>
        <fullName evidence="11">C4BPA protein</fullName>
    </submittedName>
</protein>
<dbReference type="SMART" id="SM00032">
    <property type="entry name" value="CCP"/>
    <property type="match status" value="2"/>
</dbReference>
<feature type="domain" description="Sushi" evidence="10">
    <location>
        <begin position="83"/>
        <end position="143"/>
    </location>
</feature>
<keyword evidence="2 9" id="KW-0768">Sushi</keyword>
<evidence type="ECO:0000256" key="8">
    <source>
        <dbReference type="ARBA" id="ARBA00023180"/>
    </source>
</evidence>
<feature type="disulfide bond" evidence="9">
    <location>
        <begin position="24"/>
        <end position="67"/>
    </location>
</feature>
<dbReference type="AlphaFoldDB" id="A0A7L4NRW1"/>
<dbReference type="InterPro" id="IPR051277">
    <property type="entry name" value="SEZ6_CSMD_C4BPB_Regulators"/>
</dbReference>
<keyword evidence="3" id="KW-0732">Signal</keyword>
<feature type="disulfide bond" evidence="9">
    <location>
        <begin position="53"/>
        <end position="80"/>
    </location>
</feature>
<dbReference type="Pfam" id="PF00084">
    <property type="entry name" value="Sushi"/>
    <property type="match status" value="2"/>
</dbReference>
<evidence type="ECO:0000256" key="6">
    <source>
        <dbReference type="ARBA" id="ARBA00022875"/>
    </source>
</evidence>
<dbReference type="FunFam" id="2.10.70.10:FF:000070">
    <property type="entry name" value="Complement C3d receptor 2"/>
    <property type="match status" value="1"/>
</dbReference>
<keyword evidence="6" id="KW-0180">Complement pathway</keyword>
<dbReference type="Gene3D" id="2.10.70.10">
    <property type="entry name" value="Complement Module, domain 1"/>
    <property type="match status" value="2"/>
</dbReference>
<keyword evidence="4" id="KW-0677">Repeat</keyword>
<evidence type="ECO:0000256" key="5">
    <source>
        <dbReference type="ARBA" id="ARBA00022859"/>
    </source>
</evidence>
<evidence type="ECO:0000256" key="9">
    <source>
        <dbReference type="PROSITE-ProRule" id="PRU00302"/>
    </source>
</evidence>
<evidence type="ECO:0000256" key="1">
    <source>
        <dbReference type="ARBA" id="ARBA00022588"/>
    </source>
</evidence>
<keyword evidence="8" id="KW-0325">Glycoprotein</keyword>
<dbReference type="GO" id="GO:0006958">
    <property type="term" value="P:complement activation, classical pathway"/>
    <property type="evidence" value="ECO:0007669"/>
    <property type="project" value="UniProtKB-KW"/>
</dbReference>
<dbReference type="GO" id="GO:0045087">
    <property type="term" value="P:innate immune response"/>
    <property type="evidence" value="ECO:0007669"/>
    <property type="project" value="UniProtKB-KW"/>
</dbReference>
<dbReference type="PROSITE" id="PS50923">
    <property type="entry name" value="SUSHI"/>
    <property type="match status" value="2"/>
</dbReference>
<reference evidence="11 12" key="1">
    <citation type="submission" date="2020-02" db="EMBL/GenBank/DDBJ databases">
        <title>Bird 10,000 Genomes (B10K) Project - Family phase.</title>
        <authorList>
            <person name="Zhang G."/>
        </authorList>
    </citation>
    <scope>NUCLEOTIDE SEQUENCE [LARGE SCALE GENOMIC DNA]</scope>
    <source>
        <strain evidence="11">B10K-DU-013-51</strain>
        <tissue evidence="11">Mixed tissue sample</tissue>
    </source>
</reference>
<organism evidence="11 12">
    <name type="scientific">Ceyx cyanopectus</name>
    <name type="common">Indigo-banded kingfisher</name>
    <dbReference type="NCBI Taxonomy" id="390723"/>
    <lineage>
        <taxon>Eukaryota</taxon>
        <taxon>Metazoa</taxon>
        <taxon>Chordata</taxon>
        <taxon>Craniata</taxon>
        <taxon>Vertebrata</taxon>
        <taxon>Euteleostomi</taxon>
        <taxon>Archelosauria</taxon>
        <taxon>Archosauria</taxon>
        <taxon>Dinosauria</taxon>
        <taxon>Saurischia</taxon>
        <taxon>Theropoda</taxon>
        <taxon>Coelurosauria</taxon>
        <taxon>Aves</taxon>
        <taxon>Neognathae</taxon>
        <taxon>Neoaves</taxon>
        <taxon>Telluraves</taxon>
        <taxon>Coraciimorphae</taxon>
        <taxon>Coraciiformes</taxon>
        <taxon>Alcedinidae</taxon>
        <taxon>Ceyx</taxon>
    </lineage>
</organism>
<dbReference type="InterPro" id="IPR000436">
    <property type="entry name" value="Sushi_SCR_CCP_dom"/>
</dbReference>
<dbReference type="SUPFAM" id="SSF57535">
    <property type="entry name" value="Complement control module/SCR domain"/>
    <property type="match status" value="2"/>
</dbReference>
<feature type="non-terminal residue" evidence="11">
    <location>
        <position position="145"/>
    </location>
</feature>
<dbReference type="PANTHER" id="PTHR45656">
    <property type="entry name" value="PROTEIN CBR-CLEC-78"/>
    <property type="match status" value="1"/>
</dbReference>
<evidence type="ECO:0000313" key="12">
    <source>
        <dbReference type="Proteomes" id="UP000586704"/>
    </source>
</evidence>
<comment type="caution">
    <text evidence="11">The sequence shown here is derived from an EMBL/GenBank/DDBJ whole genome shotgun (WGS) entry which is preliminary data.</text>
</comment>
<dbReference type="OrthoDB" id="17569at2759"/>
<feature type="non-terminal residue" evidence="11">
    <location>
        <position position="1"/>
    </location>
</feature>
<keyword evidence="1" id="KW-0399">Innate immunity</keyword>
<dbReference type="Proteomes" id="UP000586704">
    <property type="component" value="Unassembled WGS sequence"/>
</dbReference>
<feature type="disulfide bond" evidence="9">
    <location>
        <begin position="85"/>
        <end position="128"/>
    </location>
</feature>
<evidence type="ECO:0000313" key="11">
    <source>
        <dbReference type="EMBL" id="NXY92301.1"/>
    </source>
</evidence>
<keyword evidence="12" id="KW-1185">Reference proteome</keyword>
<keyword evidence="5" id="KW-0391">Immunity</keyword>
<dbReference type="FunFam" id="2.10.70.10:FF:000014">
    <property type="entry name" value="Membrane cofactor protein"/>
    <property type="match status" value="1"/>
</dbReference>